<proteinExistence type="predicted"/>
<dbReference type="PANTHER" id="PTHR30627">
    <property type="entry name" value="PEPTIDOGLYCAN D,D-TRANSPEPTIDASE"/>
    <property type="match status" value="1"/>
</dbReference>
<dbReference type="InterPro" id="IPR050515">
    <property type="entry name" value="Beta-lactam/transpept"/>
</dbReference>
<accession>A0A0G1RX41</accession>
<dbReference type="Gene3D" id="3.90.1310.10">
    <property type="entry name" value="Penicillin-binding protein 2a (Domain 2)"/>
    <property type="match status" value="1"/>
</dbReference>
<dbReference type="Pfam" id="PF03717">
    <property type="entry name" value="PBP_dimer"/>
    <property type="match status" value="1"/>
</dbReference>
<sequence>MNFVWRLKLLSLAFSLVAFLLLARLFYWQVLASGQLTDLALTQQQTTLEVPARRGEILTSDGSFLVANQPAYLAYLSRQSGPLPEGLAEKLAPIVYLNLTQSTTPSAQLSAAARDSFIDKAEATLTERLKDENLVWIPLARKLTVEQKDKLEALSLESLFFEADQSRFYPEASMAAHLAGFVGLDDQGRDTGYHGLEGYYQQELSGRPGIIRQEKDAFGQPIVIGSFSEQATIDGRKLKLHLDRGLEYLVEKKLEAGVERYGAKAGSVTVIDPKTGAVLAMASFPAYDPMEYYRYDRRLFLNPVTSQAFEPGSIFKIFVMAAALEEEAVEPDTRCDICSGPVKIDKYTINTWNDEYFPDSTVTDIIVHSDNVGMVFVGQKLGLDKFLDYFKKFGFTQKTGIDLQDEVTPEPKADNRWTYVDLATASFGQGFLATGMQLLAAVSSIANGGELVTPQVVDIIVSDTREIEISPQSKVRVVSPETAEKVTAMMVAAVKEGEAKWTAAQGYEIAGKTGTAQIAVGGQYQEETTNASFIGFAPANDPKFAMLVTLKEPSTSPWASETAAPLWFSIARDLLNHFNVVPNP</sequence>
<dbReference type="GO" id="GO:0008658">
    <property type="term" value="F:penicillin binding"/>
    <property type="evidence" value="ECO:0007669"/>
    <property type="project" value="InterPro"/>
</dbReference>
<dbReference type="GO" id="GO:0071555">
    <property type="term" value="P:cell wall organization"/>
    <property type="evidence" value="ECO:0007669"/>
    <property type="project" value="TreeGrafter"/>
</dbReference>
<dbReference type="InterPro" id="IPR012338">
    <property type="entry name" value="Beta-lactam/transpept-like"/>
</dbReference>
<dbReference type="PANTHER" id="PTHR30627:SF1">
    <property type="entry name" value="PEPTIDOGLYCAN D,D-TRANSPEPTIDASE FTSI"/>
    <property type="match status" value="1"/>
</dbReference>
<dbReference type="AlphaFoldDB" id="A0A0G1RX41"/>
<evidence type="ECO:0000256" key="2">
    <source>
        <dbReference type="ARBA" id="ARBA00023136"/>
    </source>
</evidence>
<feature type="domain" description="Penicillin-binding protein transpeptidase" evidence="3">
    <location>
        <begin position="266"/>
        <end position="570"/>
    </location>
</feature>
<feature type="domain" description="Penicillin-binding protein dimerisation" evidence="4">
    <location>
        <begin position="50"/>
        <end position="222"/>
    </location>
</feature>
<evidence type="ECO:0000313" key="5">
    <source>
        <dbReference type="EMBL" id="KKU61661.1"/>
    </source>
</evidence>
<evidence type="ECO:0000259" key="4">
    <source>
        <dbReference type="Pfam" id="PF03717"/>
    </source>
</evidence>
<keyword evidence="5" id="KW-0808">Transferase</keyword>
<evidence type="ECO:0000256" key="1">
    <source>
        <dbReference type="ARBA" id="ARBA00004370"/>
    </source>
</evidence>
<comment type="caution">
    <text evidence="5">The sequence shown here is derived from an EMBL/GenBank/DDBJ whole genome shotgun (WGS) entry which is preliminary data.</text>
</comment>
<evidence type="ECO:0000259" key="3">
    <source>
        <dbReference type="Pfam" id="PF00905"/>
    </source>
</evidence>
<dbReference type="InterPro" id="IPR036138">
    <property type="entry name" value="PBP_dimer_sf"/>
</dbReference>
<reference evidence="5 6" key="1">
    <citation type="journal article" date="2015" name="Nature">
        <title>rRNA introns, odd ribosomes, and small enigmatic genomes across a large radiation of phyla.</title>
        <authorList>
            <person name="Brown C.T."/>
            <person name="Hug L.A."/>
            <person name="Thomas B.C."/>
            <person name="Sharon I."/>
            <person name="Castelle C.J."/>
            <person name="Singh A."/>
            <person name="Wilkins M.J."/>
            <person name="Williams K.H."/>
            <person name="Banfield J.F."/>
        </authorList>
    </citation>
    <scope>NUCLEOTIDE SEQUENCE [LARGE SCALE GENOMIC DNA]</scope>
</reference>
<dbReference type="SUPFAM" id="SSF56601">
    <property type="entry name" value="beta-lactamase/transpeptidase-like"/>
    <property type="match status" value="1"/>
</dbReference>
<comment type="subcellular location">
    <subcellularLocation>
        <location evidence="1">Membrane</location>
    </subcellularLocation>
</comment>
<dbReference type="Gene3D" id="3.30.450.330">
    <property type="match status" value="1"/>
</dbReference>
<dbReference type="GO" id="GO:0016740">
    <property type="term" value="F:transferase activity"/>
    <property type="evidence" value="ECO:0007669"/>
    <property type="project" value="UniProtKB-KW"/>
</dbReference>
<gene>
    <name evidence="5" type="ORF">UX85_C0002G0041</name>
</gene>
<dbReference type="Pfam" id="PF00905">
    <property type="entry name" value="Transpeptidase"/>
    <property type="match status" value="1"/>
</dbReference>
<dbReference type="Gene3D" id="3.40.710.10">
    <property type="entry name" value="DD-peptidase/beta-lactamase superfamily"/>
    <property type="match status" value="1"/>
</dbReference>
<dbReference type="PATRIC" id="fig|1618371.3.peg.330"/>
<dbReference type="InterPro" id="IPR005311">
    <property type="entry name" value="PBP_dimer"/>
</dbReference>
<name>A0A0G1RX41_9BACT</name>
<dbReference type="Proteomes" id="UP000033860">
    <property type="component" value="Unassembled WGS sequence"/>
</dbReference>
<dbReference type="InterPro" id="IPR001460">
    <property type="entry name" value="PCN-bd_Tpept"/>
</dbReference>
<protein>
    <submittedName>
        <fullName evidence="5">Peptidoglycan glycosyltransferase</fullName>
    </submittedName>
</protein>
<organism evidence="5 6">
    <name type="scientific">Candidatus Beckwithbacteria bacterium GW2011_GWB1_47_15</name>
    <dbReference type="NCBI Taxonomy" id="1618371"/>
    <lineage>
        <taxon>Bacteria</taxon>
        <taxon>Candidatus Beckwithiibacteriota</taxon>
    </lineage>
</organism>
<dbReference type="GO" id="GO:0005886">
    <property type="term" value="C:plasma membrane"/>
    <property type="evidence" value="ECO:0007669"/>
    <property type="project" value="TreeGrafter"/>
</dbReference>
<dbReference type="SUPFAM" id="SSF56519">
    <property type="entry name" value="Penicillin binding protein dimerisation domain"/>
    <property type="match status" value="1"/>
</dbReference>
<keyword evidence="2" id="KW-0472">Membrane</keyword>
<dbReference type="EMBL" id="LCNT01000002">
    <property type="protein sequence ID" value="KKU61661.1"/>
    <property type="molecule type" value="Genomic_DNA"/>
</dbReference>
<evidence type="ECO:0000313" key="6">
    <source>
        <dbReference type="Proteomes" id="UP000033860"/>
    </source>
</evidence>